<dbReference type="AlphaFoldDB" id="A0A356WBX5"/>
<evidence type="ECO:0000313" key="6">
    <source>
        <dbReference type="EMBL" id="HBQ50336.1"/>
    </source>
</evidence>
<evidence type="ECO:0000256" key="1">
    <source>
        <dbReference type="ARBA" id="ARBA00022679"/>
    </source>
</evidence>
<feature type="domain" description="Phosphate acetyl/butaryl transferase" evidence="4">
    <location>
        <begin position="247"/>
        <end position="461"/>
    </location>
</feature>
<reference evidence="6 7" key="1">
    <citation type="journal article" date="2018" name="Nat. Biotechnol.">
        <title>A standardized bacterial taxonomy based on genome phylogeny substantially revises the tree of life.</title>
        <authorList>
            <person name="Parks D.H."/>
            <person name="Chuvochina M."/>
            <person name="Waite D.W."/>
            <person name="Rinke C."/>
            <person name="Skarshewski A."/>
            <person name="Chaumeil P.A."/>
            <person name="Hugenholtz P."/>
        </authorList>
    </citation>
    <scope>NUCLEOTIDE SEQUENCE [LARGE SCALE GENOMIC DNA]</scope>
    <source>
        <strain evidence="6">UBA10378</strain>
    </source>
</reference>
<gene>
    <name evidence="6" type="ORF">DD728_15930</name>
</gene>
<dbReference type="CDD" id="cd03449">
    <property type="entry name" value="R_hydratase"/>
    <property type="match status" value="1"/>
</dbReference>
<dbReference type="EMBL" id="DOGS01000319">
    <property type="protein sequence ID" value="HBQ50336.1"/>
    <property type="molecule type" value="Genomic_DNA"/>
</dbReference>
<dbReference type="GO" id="GO:0016836">
    <property type="term" value="F:hydro-lyase activity"/>
    <property type="evidence" value="ECO:0007669"/>
    <property type="project" value="UniProtKB-ARBA"/>
</dbReference>
<dbReference type="Proteomes" id="UP000263957">
    <property type="component" value="Unassembled WGS sequence"/>
</dbReference>
<dbReference type="PANTHER" id="PTHR43356:SF2">
    <property type="entry name" value="PHOSPHATE ACETYLTRANSFERASE"/>
    <property type="match status" value="1"/>
</dbReference>
<evidence type="ECO:0000313" key="7">
    <source>
        <dbReference type="Proteomes" id="UP000263957"/>
    </source>
</evidence>
<dbReference type="Gene3D" id="3.40.718.10">
    <property type="entry name" value="Isopropylmalate Dehydrogenase"/>
    <property type="match status" value="1"/>
</dbReference>
<accession>A0A356WBX5</accession>
<dbReference type="InterPro" id="IPR050500">
    <property type="entry name" value="Phos_Acetyltrans/Butyryltrans"/>
</dbReference>
<proteinExistence type="predicted"/>
<organism evidence="6 7">
    <name type="scientific">Hyphomonas atlantica</name>
    <dbReference type="NCBI Taxonomy" id="1280948"/>
    <lineage>
        <taxon>Bacteria</taxon>
        <taxon>Pseudomonadati</taxon>
        <taxon>Pseudomonadota</taxon>
        <taxon>Alphaproteobacteria</taxon>
        <taxon>Hyphomonadales</taxon>
        <taxon>Hyphomonadaceae</taxon>
        <taxon>Hyphomonas</taxon>
    </lineage>
</organism>
<dbReference type="Gene3D" id="3.10.129.10">
    <property type="entry name" value="Hotdog Thioesterase"/>
    <property type="match status" value="1"/>
</dbReference>
<dbReference type="InterPro" id="IPR002505">
    <property type="entry name" value="PTA_PTB"/>
</dbReference>
<dbReference type="Pfam" id="PF01515">
    <property type="entry name" value="PTA_PTB"/>
    <property type="match status" value="1"/>
</dbReference>
<dbReference type="SUPFAM" id="SSF53659">
    <property type="entry name" value="Isocitrate/Isopropylmalate dehydrogenase-like"/>
    <property type="match status" value="1"/>
</dbReference>
<dbReference type="NCBIfam" id="NF008852">
    <property type="entry name" value="PRK11890.1"/>
    <property type="match status" value="1"/>
</dbReference>
<sequence length="479" mass="50968">MKNNNHGTGTAQKIENRTFDEIAIGETASLSRTLSKEDIELFAAMSGDVNPAHMDEDYAKDDIFHGVIAHGMWGGALVSTVLGTLLPGPGTIYLGQDLRFRRPVRIGDTVTVSVTAKEKRPEKKIVIFDCHCVNQDGKDVISGTAEVIAPAEKVSRDRIEAPEFVLQNHDRYQQLIARCDDLPAVATAVVHPCSEGALRAAVEAAEAGLIDPTLVGPESKIRALADAAGLDLTPYRLVDVPHSHAAAKQAVALVRAGKIETLMKGSLHTDELMREVTSRETGLRTGRRVSHAFVMDVPGHAHPLIVTDAAINIYPSLDDKRDICQNAIDLAHVLTFPEPRVAILSAVETITSKIASTIEAAALCKMAQRGQITGAPLDGPLAFDNAISEEAARTKGIVSPVAGRANILVVPDLEAGNMLAKQLTFLAKADAAGIVLGARVPIILTSRADNLRTRLASCAVAVLIAAAQRQPETPAVLAE</sequence>
<evidence type="ECO:0000259" key="4">
    <source>
        <dbReference type="Pfam" id="PF01515"/>
    </source>
</evidence>
<keyword evidence="3" id="KW-0012">Acyltransferase</keyword>
<keyword evidence="1" id="KW-0808">Transferase</keyword>
<dbReference type="PANTHER" id="PTHR43356">
    <property type="entry name" value="PHOSPHATE ACETYLTRANSFERASE"/>
    <property type="match status" value="1"/>
</dbReference>
<evidence type="ECO:0000259" key="5">
    <source>
        <dbReference type="Pfam" id="PF01575"/>
    </source>
</evidence>
<evidence type="ECO:0000256" key="2">
    <source>
        <dbReference type="ARBA" id="ARBA00023239"/>
    </source>
</evidence>
<dbReference type="NCBIfam" id="NF006045">
    <property type="entry name" value="PRK08190.1"/>
    <property type="match status" value="1"/>
</dbReference>
<evidence type="ECO:0000256" key="3">
    <source>
        <dbReference type="ARBA" id="ARBA00023315"/>
    </source>
</evidence>
<dbReference type="InterPro" id="IPR002539">
    <property type="entry name" value="MaoC-like_dom"/>
</dbReference>
<dbReference type="GO" id="GO:0016746">
    <property type="term" value="F:acyltransferase activity"/>
    <property type="evidence" value="ECO:0007669"/>
    <property type="project" value="UniProtKB-KW"/>
</dbReference>
<dbReference type="FunFam" id="3.10.129.10:FF:000042">
    <property type="entry name" value="MaoC domain protein dehydratase"/>
    <property type="match status" value="1"/>
</dbReference>
<dbReference type="SUPFAM" id="SSF54637">
    <property type="entry name" value="Thioesterase/thiol ester dehydrase-isomerase"/>
    <property type="match status" value="1"/>
</dbReference>
<feature type="domain" description="MaoC-like" evidence="5">
    <location>
        <begin position="29"/>
        <end position="125"/>
    </location>
</feature>
<comment type="caution">
    <text evidence="6">The sequence shown here is derived from an EMBL/GenBank/DDBJ whole genome shotgun (WGS) entry which is preliminary data.</text>
</comment>
<keyword evidence="2" id="KW-0456">Lyase</keyword>
<protein>
    <submittedName>
        <fullName evidence="6">Enoyl-CoA hydratase</fullName>
    </submittedName>
</protein>
<dbReference type="InterPro" id="IPR029069">
    <property type="entry name" value="HotDog_dom_sf"/>
</dbReference>
<name>A0A356WBX5_9PROT</name>
<dbReference type="Pfam" id="PF01575">
    <property type="entry name" value="MaoC_dehydratas"/>
    <property type="match status" value="1"/>
</dbReference>